<accession>A0A2Z5JL54</accession>
<dbReference type="InterPro" id="IPR025161">
    <property type="entry name" value="IS402-like_dom"/>
</dbReference>
<dbReference type="GeneID" id="95523249"/>
<sequence length="72" mass="8069">MTCFESGSRFCVDHLARVDLTDAQLELLEPLLPKGVEPGRPSVHSKRQLINGIRFPTRTGIPRRDLWSSGPL</sequence>
<evidence type="ECO:0000313" key="2">
    <source>
        <dbReference type="EMBL" id="AXE81033.1"/>
    </source>
</evidence>
<evidence type="ECO:0000313" key="3">
    <source>
        <dbReference type="Proteomes" id="UP000252698"/>
    </source>
</evidence>
<feature type="domain" description="Insertion element IS402-like" evidence="1">
    <location>
        <begin position="20"/>
        <end position="66"/>
    </location>
</feature>
<dbReference type="RefSeq" id="WP_114247447.1">
    <property type="nucleotide sequence ID" value="NZ_CP027306.1"/>
</dbReference>
<organism evidence="2 3">
    <name type="scientific">Streptomyces atratus</name>
    <dbReference type="NCBI Taxonomy" id="1893"/>
    <lineage>
        <taxon>Bacteria</taxon>
        <taxon>Bacillati</taxon>
        <taxon>Actinomycetota</taxon>
        <taxon>Actinomycetes</taxon>
        <taxon>Kitasatosporales</taxon>
        <taxon>Streptomycetaceae</taxon>
        <taxon>Streptomyces</taxon>
    </lineage>
</organism>
<evidence type="ECO:0000259" key="1">
    <source>
        <dbReference type="Pfam" id="PF13340"/>
    </source>
</evidence>
<dbReference type="EMBL" id="CP027306">
    <property type="protein sequence ID" value="AXE81033.1"/>
    <property type="molecule type" value="Genomic_DNA"/>
</dbReference>
<dbReference type="Proteomes" id="UP000252698">
    <property type="component" value="Chromosome"/>
</dbReference>
<gene>
    <name evidence="2" type="ORF">C5746_33340</name>
</gene>
<dbReference type="KEGG" id="sata:C5746_33340"/>
<reference evidence="2 3" key="1">
    <citation type="journal article" date="2018" name="Front. Microbiol.">
        <title>Genome Sequencing of Streptomyces atratus SCSIOZH16 and Activation Production of Nocardamine via Metabolic Engineering.</title>
        <authorList>
            <person name="Li Y."/>
            <person name="Zhang C."/>
            <person name="Liu C."/>
            <person name="Ju J."/>
            <person name="Ma J."/>
        </authorList>
    </citation>
    <scope>NUCLEOTIDE SEQUENCE [LARGE SCALE GENOMIC DNA]</scope>
    <source>
        <strain evidence="2 3">SCSIO_ZH16</strain>
    </source>
</reference>
<proteinExistence type="predicted"/>
<dbReference type="Pfam" id="PF13340">
    <property type="entry name" value="DUF4096"/>
    <property type="match status" value="1"/>
</dbReference>
<dbReference type="AlphaFoldDB" id="A0A2Z5JL54"/>
<name>A0A2Z5JL54_STRAR</name>
<protein>
    <recommendedName>
        <fullName evidence="1">Insertion element IS402-like domain-containing protein</fullName>
    </recommendedName>
</protein>